<dbReference type="GO" id="GO:0009279">
    <property type="term" value="C:cell outer membrane"/>
    <property type="evidence" value="ECO:0007669"/>
    <property type="project" value="TreeGrafter"/>
</dbReference>
<dbReference type="Proteomes" id="UP000438476">
    <property type="component" value="Unassembled WGS sequence"/>
</dbReference>
<dbReference type="Gene3D" id="2.60.40.2610">
    <property type="entry name" value="Outer membrane usher protein FimD, plug domain"/>
    <property type="match status" value="1"/>
</dbReference>
<dbReference type="Gene3D" id="2.60.40.3110">
    <property type="match status" value="1"/>
</dbReference>
<feature type="signal peptide" evidence="1">
    <location>
        <begin position="1"/>
        <end position="34"/>
    </location>
</feature>
<dbReference type="InterPro" id="IPR042186">
    <property type="entry name" value="FimD_plug_dom"/>
</dbReference>
<keyword evidence="1" id="KW-0732">Signal</keyword>
<dbReference type="AlphaFoldDB" id="A0A6I4SZG2"/>
<gene>
    <name evidence="2" type="ORF">GRI91_00015</name>
</gene>
<evidence type="ECO:0000313" key="2">
    <source>
        <dbReference type="EMBL" id="MXO64144.1"/>
    </source>
</evidence>
<sequence>MGRKNAICSRAARRIADLVAACCLTLCIPFNASAAARLDDRPTQAGGLPPAAVEDEPGEKPVPLYLAVTVNGVQRGVAPFEMLGSRIRAAPLTLSSLGLRVEVDNPSPLSLDDLSWLSTRYDAGRQAIELFAPAERLLAETAYLNQLPEDNPPILRGQGALLNFDLAANLVRDTLSMNGYGNLRLFSGDALFENSGLWRQTSGPQKSGSAFLRFDSTAQFSLPDRKLQFQLGDVTTIGSRLGRATRIGGLRVGSDFSLQPYFVSTPLPAFLGSAILPSSVDLYINGLKRYSGNIAPGPFELSAGQPQISGAGTAQVVLTDILGRSVTLDFPIYDSESLLRKGVSEWSFAAGTLRRDYGIRSFAYQDDVLASADWRHGVSDSLSVASHGEWREGMLNLGAEAQWLKPTIGLLSAGLSASSRQGRKGYRYRLGYSWMDSRFSISADIERANEAYADIAATYGVPFPTIRDRFRIGYTTRSLGSYSAGLLRQKIAGKGAETIASAYWSKSFSSSLSVNMSGNYAFGQSGYKSVFLTLSYSPGSRAHYSASFNESNRSRQALLSARRSADYDGGAGWRMQLLRRSDDVELAGQADYLTDFGRFTAGGRTGQASSAFATYRGALVAMDGGLHAAREINDGFAIVSVPGREGVPVRLQNREYGVTGKDGTLLVTGLNAYQHNRIEIDPSKLPPNLEIKALVKDVVPARKAGASVRFEMQPGHWLMMHVADESGNYLAVGSQAESTLTGKRFHLGYDGMLYIEQAQAGDILIIQVDDGACQVTLPDSIPSERLGRLGDVTCAETIDARH</sequence>
<dbReference type="GO" id="GO:0015473">
    <property type="term" value="F:fimbrial usher porin activity"/>
    <property type="evidence" value="ECO:0007669"/>
    <property type="project" value="InterPro"/>
</dbReference>
<name>A0A6I4SZG2_9SPHN</name>
<evidence type="ECO:0000256" key="1">
    <source>
        <dbReference type="SAM" id="SignalP"/>
    </source>
</evidence>
<evidence type="ECO:0000313" key="3">
    <source>
        <dbReference type="Proteomes" id="UP000438476"/>
    </source>
</evidence>
<comment type="caution">
    <text evidence="2">The sequence shown here is derived from an EMBL/GenBank/DDBJ whole genome shotgun (WGS) entry which is preliminary data.</text>
</comment>
<proteinExistence type="predicted"/>
<reference evidence="2 3" key="1">
    <citation type="submission" date="2019-12" db="EMBL/GenBank/DDBJ databases">
        <title>Genomic-based taxomic classification of the family Erythrobacteraceae.</title>
        <authorList>
            <person name="Xu L."/>
        </authorList>
    </citation>
    <scope>NUCLEOTIDE SEQUENCE [LARGE SCALE GENOMIC DNA]</scope>
    <source>
        <strain evidence="2 3">LMG 29518</strain>
    </source>
</reference>
<dbReference type="PANTHER" id="PTHR30451">
    <property type="entry name" value="OUTER MEMBRANE USHER PROTEIN"/>
    <property type="match status" value="1"/>
</dbReference>
<organism evidence="2 3">
    <name type="scientific">Altericroceibacterium endophyticum</name>
    <dbReference type="NCBI Taxonomy" id="1808508"/>
    <lineage>
        <taxon>Bacteria</taxon>
        <taxon>Pseudomonadati</taxon>
        <taxon>Pseudomonadota</taxon>
        <taxon>Alphaproteobacteria</taxon>
        <taxon>Sphingomonadales</taxon>
        <taxon>Erythrobacteraceae</taxon>
        <taxon>Altericroceibacterium</taxon>
    </lineage>
</organism>
<protein>
    <submittedName>
        <fullName evidence="2">Fimbria/pilus outer membrane usher protein</fullName>
    </submittedName>
</protein>
<dbReference type="Pfam" id="PF00577">
    <property type="entry name" value="Usher"/>
    <property type="match status" value="1"/>
</dbReference>
<dbReference type="PANTHER" id="PTHR30451:SF5">
    <property type="entry name" value="SLR0019 PROTEIN"/>
    <property type="match status" value="1"/>
</dbReference>
<dbReference type="EMBL" id="WTYT01000001">
    <property type="protein sequence ID" value="MXO64144.1"/>
    <property type="molecule type" value="Genomic_DNA"/>
</dbReference>
<dbReference type="InterPro" id="IPR000015">
    <property type="entry name" value="Fimb_usher"/>
</dbReference>
<dbReference type="RefSeq" id="WP_160734608.1">
    <property type="nucleotide sequence ID" value="NZ_WTYT01000001.1"/>
</dbReference>
<keyword evidence="3" id="KW-1185">Reference proteome</keyword>
<dbReference type="OrthoDB" id="8587at2"/>
<feature type="chain" id="PRO_5026291767" evidence="1">
    <location>
        <begin position="35"/>
        <end position="802"/>
    </location>
</feature>
<dbReference type="GO" id="GO:0009297">
    <property type="term" value="P:pilus assembly"/>
    <property type="evidence" value="ECO:0007669"/>
    <property type="project" value="InterPro"/>
</dbReference>
<accession>A0A6I4SZG2</accession>